<feature type="region of interest" description="Disordered" evidence="1">
    <location>
        <begin position="1120"/>
        <end position="1145"/>
    </location>
</feature>
<organism evidence="2 3">
    <name type="scientific">Coniochaeta ligniaria NRRL 30616</name>
    <dbReference type="NCBI Taxonomy" id="1408157"/>
    <lineage>
        <taxon>Eukaryota</taxon>
        <taxon>Fungi</taxon>
        <taxon>Dikarya</taxon>
        <taxon>Ascomycota</taxon>
        <taxon>Pezizomycotina</taxon>
        <taxon>Sordariomycetes</taxon>
        <taxon>Sordariomycetidae</taxon>
        <taxon>Coniochaetales</taxon>
        <taxon>Coniochaetaceae</taxon>
        <taxon>Coniochaeta</taxon>
    </lineage>
</organism>
<evidence type="ECO:0008006" key="4">
    <source>
        <dbReference type="Google" id="ProtNLM"/>
    </source>
</evidence>
<protein>
    <recommendedName>
        <fullName evidence="4">Fungal N-terminal domain-containing protein</fullName>
    </recommendedName>
</protein>
<proteinExistence type="predicted"/>
<dbReference type="OrthoDB" id="5242853at2759"/>
<dbReference type="InParanoid" id="A0A1J7JRX6"/>
<evidence type="ECO:0000256" key="1">
    <source>
        <dbReference type="SAM" id="MobiDB-lite"/>
    </source>
</evidence>
<dbReference type="AlphaFoldDB" id="A0A1J7JRX6"/>
<sequence length="1228" mass="139706">MADPISILGAAAAGSQIVELAATSLLKTIRFVKDLHDVPKRMAVVFQDVEKSTNHVHYIFSVMLQPGSKVFEQLDTAQFATLTQTASELRQAMDEVSMTLKPLLGPGDAENGKTARRFWRSVMCVKLEKSLKEKMHRIDWLGNEVSRQLGITTLELQAAADQKLDNISMIAQGDHTKLLDTLTTHDQNLRVALLNQHTTTTTHLKSIASTTRDAQRVMTETQGRLTSIGADLSRVAEDAAFIRRELATSDRGQELDRLPYQHMEDLLYRLAAETREPILRLRDELLSLLVGDIPELSATSQRTCSRIDGVDGTAVQQYARIQLMRYPASMAKASSGARYTPESTKRRCRCRTSYSVSDTTIWRLTFRTECRTDHRRDCPYAKDGYRFRAFSTKVALTPFLKGTLQCVIGATTGPGFWSMAPPLRYHGNVQRITSPLFQAFDQSPALCAKTVVPVRALGVDDVRRRGRMWFAVDGLLQNIPAFELRDIGYWEQFVIEWDTPSTELQLRSLVSRIRTELSHGRASGMEMDEQGHTILFDFVQLMLLLRGEWAKFESQLADLLDTVLSSGVDIAARSDTLGIGDPWYSSPGKPSTAWDFIFRDLRNSDMGSNYLESASFAFSRLFLHPSAHSDLMLSIPDACGNTLHSDQHLKRLLVQRHPEIAEGMDFDDFEMAVLRKSLPGVEHLVALELKKAQLLDRRHRPFDLTELALGWDIGLRYLVLAKYPVRRAVESACALQDHQSLSILLETPRDIFSAELFYSSSAALNSAVRWEDQRAFDTVVEELRRRRAWLKAMALRHVPRSRHKELGLNEEIMLDVTAEATYSHLKQVIAVPEALECWISPYYLARTHICLSTYFLEALYEGGFKAIDIPDNDDNTPLFQILTREILQPDFEWLPWFLSRGAKPERELRDPDDFRWPTMLFYLALAVRRRWMFTSIAPLLRACKKASVYVEAELHSVTDGCVCLCGSDGCLATHFIWRCNAHGCWCSFKFTADIVQYHPPLEKWVTAWNLSDESRELIYRELTRLELFERLGMAHTCCCRGRNSGRFEELVRERLDDDESSRLRDEDGELAMQLDDLLAQYNNARNAYGGSIESFWRKWWQVLDEILPPLLPIEACNTRLTGHQDPNSEEARELDRATAENRSAREEEALKRAGYVGPDFQDFRHVIRVHFSGRDWSPAHEDSGNEAWETCSSDTDSCASESAVEDWLDIAIRTGEHLHPPIMNTSTD</sequence>
<feature type="compositionally biased region" description="Basic and acidic residues" evidence="1">
    <location>
        <begin position="1129"/>
        <end position="1145"/>
    </location>
</feature>
<reference evidence="2 3" key="1">
    <citation type="submission" date="2016-10" db="EMBL/GenBank/DDBJ databases">
        <title>Draft genome sequence of Coniochaeta ligniaria NRRL30616, a lignocellulolytic fungus for bioabatement of inhibitors in plant biomass hydrolysates.</title>
        <authorList>
            <consortium name="DOE Joint Genome Institute"/>
            <person name="Jimenez D.J."/>
            <person name="Hector R.E."/>
            <person name="Riley R."/>
            <person name="Sun H."/>
            <person name="Grigoriev I.V."/>
            <person name="Van Elsas J.D."/>
            <person name="Nichols N.N."/>
        </authorList>
    </citation>
    <scope>NUCLEOTIDE SEQUENCE [LARGE SCALE GENOMIC DNA]</scope>
    <source>
        <strain evidence="2 3">NRRL 30616</strain>
    </source>
</reference>
<accession>A0A1J7JRX6</accession>
<gene>
    <name evidence="2" type="ORF">CONLIGDRAFT_277018</name>
</gene>
<evidence type="ECO:0000313" key="2">
    <source>
        <dbReference type="EMBL" id="OIW32736.1"/>
    </source>
</evidence>
<keyword evidence="3" id="KW-1185">Reference proteome</keyword>
<dbReference type="Proteomes" id="UP000182658">
    <property type="component" value="Unassembled WGS sequence"/>
</dbReference>
<evidence type="ECO:0000313" key="3">
    <source>
        <dbReference type="Proteomes" id="UP000182658"/>
    </source>
</evidence>
<dbReference type="STRING" id="1408157.A0A1J7JRX6"/>
<dbReference type="EMBL" id="KV875095">
    <property type="protein sequence ID" value="OIW32736.1"/>
    <property type="molecule type" value="Genomic_DNA"/>
</dbReference>
<name>A0A1J7JRX6_9PEZI</name>